<reference evidence="2 3" key="1">
    <citation type="journal article" date="2011" name="PLoS Pathog.">
        <title>Endophytic Life Strategies Decoded by Genome and Transcriptome Analyses of the Mutualistic Root Symbiont Piriformospora indica.</title>
        <authorList>
            <person name="Zuccaro A."/>
            <person name="Lahrmann U."/>
            <person name="Guldener U."/>
            <person name="Langen G."/>
            <person name="Pfiffi S."/>
            <person name="Biedenkopf D."/>
            <person name="Wong P."/>
            <person name="Samans B."/>
            <person name="Grimm C."/>
            <person name="Basiewicz M."/>
            <person name="Murat C."/>
            <person name="Martin F."/>
            <person name="Kogel K.H."/>
        </authorList>
    </citation>
    <scope>NUCLEOTIDE SEQUENCE [LARGE SCALE GENOMIC DNA]</scope>
    <source>
        <strain evidence="2 3">DSM 11827</strain>
    </source>
</reference>
<dbReference type="Proteomes" id="UP000007148">
    <property type="component" value="Unassembled WGS sequence"/>
</dbReference>
<name>G4TV37_SERID</name>
<evidence type="ECO:0000313" key="3">
    <source>
        <dbReference type="Proteomes" id="UP000007148"/>
    </source>
</evidence>
<dbReference type="Pfam" id="PF12937">
    <property type="entry name" value="F-box-like"/>
    <property type="match status" value="1"/>
</dbReference>
<proteinExistence type="predicted"/>
<dbReference type="SUPFAM" id="SSF81383">
    <property type="entry name" value="F-box domain"/>
    <property type="match status" value="1"/>
</dbReference>
<comment type="caution">
    <text evidence="2">The sequence shown here is derived from an EMBL/GenBank/DDBJ whole genome shotgun (WGS) entry which is preliminary data.</text>
</comment>
<gene>
    <name evidence="2" type="ORF">PIIN_09164</name>
</gene>
<protein>
    <recommendedName>
        <fullName evidence="1">F-box domain-containing protein</fullName>
    </recommendedName>
</protein>
<accession>G4TV37</accession>
<dbReference type="OrthoDB" id="3257483at2759"/>
<dbReference type="EMBL" id="CAFZ01000409">
    <property type="protein sequence ID" value="CCA75180.1"/>
    <property type="molecule type" value="Genomic_DNA"/>
</dbReference>
<dbReference type="AlphaFoldDB" id="G4TV37"/>
<evidence type="ECO:0000313" key="2">
    <source>
        <dbReference type="EMBL" id="CCA75180.1"/>
    </source>
</evidence>
<dbReference type="SUPFAM" id="SSF52047">
    <property type="entry name" value="RNI-like"/>
    <property type="match status" value="1"/>
</dbReference>
<dbReference type="InterPro" id="IPR001810">
    <property type="entry name" value="F-box_dom"/>
</dbReference>
<keyword evidence="3" id="KW-1185">Reference proteome</keyword>
<feature type="domain" description="F-box" evidence="1">
    <location>
        <begin position="8"/>
        <end position="47"/>
    </location>
</feature>
<dbReference type="InParanoid" id="G4TV37"/>
<evidence type="ECO:0000259" key="1">
    <source>
        <dbReference type="Pfam" id="PF12937"/>
    </source>
</evidence>
<dbReference type="InterPro" id="IPR036047">
    <property type="entry name" value="F-box-like_dom_sf"/>
</dbReference>
<sequence>MNTIHVPLPPELWLDISSYLERLDHLSLVQVNRRFNQIFIPALYSDIIIKGPDYYIMDGHPVFLDSPDAASRFFLAGRTRGLLERLQKDAELRQCVRQCKISTFRAPFRDMTPSEAGQAPYVVFETLVEDIFQLVATLPSLERVKIHLSEIPAQCFFMLCQLPDIDITTSAVTMYGKVDLSEFTSFKVGRLVFETSNVRPAIPSIVEMTLSGSLRELSLNTESRGVLKKLFTEHMQRSTPSLPLLEVLEIGWIDAQYFDFFRATPNLLELRLKGITRLQLGTSTLSSDLLPRLRRFSGHHSLLPCFVRGRPVMSITTRDTTGTPHPDFWAYDDNITLSPLGMNFGSSTPVLKLVWVDCTRNRELLQYLVDRNPGILHLDVTPTVPYTKVLLSERLDIVEQLKQLRELYIRSLQHVPSTDSLLWEKETCERLRRKGSAMLTSVSFSTLIDWTRKVDSELWTPSGEGLPVYRMYMAKLQPIASH</sequence>
<dbReference type="HOGENOM" id="CLU_566339_0_0_1"/>
<organism evidence="2 3">
    <name type="scientific">Serendipita indica (strain DSM 11827)</name>
    <name type="common">Root endophyte fungus</name>
    <name type="synonym">Piriformospora indica</name>
    <dbReference type="NCBI Taxonomy" id="1109443"/>
    <lineage>
        <taxon>Eukaryota</taxon>
        <taxon>Fungi</taxon>
        <taxon>Dikarya</taxon>
        <taxon>Basidiomycota</taxon>
        <taxon>Agaricomycotina</taxon>
        <taxon>Agaricomycetes</taxon>
        <taxon>Sebacinales</taxon>
        <taxon>Serendipitaceae</taxon>
        <taxon>Serendipita</taxon>
    </lineage>
</organism>